<dbReference type="PANTHER" id="PTHR21017:SF17">
    <property type="entry name" value="PROTEIN NIPSNAP"/>
    <property type="match status" value="1"/>
</dbReference>
<evidence type="ECO:0000256" key="1">
    <source>
        <dbReference type="ARBA" id="ARBA00005291"/>
    </source>
</evidence>
<dbReference type="Proteomes" id="UP000000657">
    <property type="component" value="Chromosome"/>
</dbReference>
<protein>
    <recommendedName>
        <fullName evidence="2">NIPSNAP domain-containing protein</fullName>
    </recommendedName>
</protein>
<dbReference type="PANTHER" id="PTHR21017">
    <property type="entry name" value="NIPSNAP-RELATED"/>
    <property type="match status" value="1"/>
</dbReference>
<accession>Q0RTM3</accession>
<name>Q0RTM3_FRAAA</name>
<dbReference type="SUPFAM" id="SSF54909">
    <property type="entry name" value="Dimeric alpha+beta barrel"/>
    <property type="match status" value="2"/>
</dbReference>
<dbReference type="InterPro" id="IPR011008">
    <property type="entry name" value="Dimeric_a/b-barrel"/>
</dbReference>
<feature type="domain" description="NIPSNAP" evidence="2">
    <location>
        <begin position="128"/>
        <end position="222"/>
    </location>
</feature>
<proteinExistence type="inferred from homology"/>
<dbReference type="InterPro" id="IPR051557">
    <property type="entry name" value="NipSnap_domain"/>
</dbReference>
<dbReference type="AlphaFoldDB" id="Q0RTM3"/>
<dbReference type="Pfam" id="PF07978">
    <property type="entry name" value="NIPSNAP"/>
    <property type="match status" value="1"/>
</dbReference>
<dbReference type="EMBL" id="CT573213">
    <property type="protein sequence ID" value="CAJ59075.1"/>
    <property type="molecule type" value="Genomic_DNA"/>
</dbReference>
<reference evidence="3 4" key="1">
    <citation type="journal article" date="2007" name="Genome Res.">
        <title>Genome characteristics of facultatively symbiotic Frankia sp. strains reflect host range and host plant biogeography.</title>
        <authorList>
            <person name="Normand P."/>
            <person name="Lapierre P."/>
            <person name="Tisa L.S."/>
            <person name="Gogarten J.P."/>
            <person name="Alloisio N."/>
            <person name="Bagnarol E."/>
            <person name="Bassi C.A."/>
            <person name="Berry A.M."/>
            <person name="Bickhart D.M."/>
            <person name="Choisne N."/>
            <person name="Couloux A."/>
            <person name="Cournoyer B."/>
            <person name="Cruveiller S."/>
            <person name="Daubin V."/>
            <person name="Demange N."/>
            <person name="Francino M.P."/>
            <person name="Goltsman E."/>
            <person name="Huang Y."/>
            <person name="Kopp O.R."/>
            <person name="Labarre L."/>
            <person name="Lapidus A."/>
            <person name="Lavire C."/>
            <person name="Marechal J."/>
            <person name="Martinez M."/>
            <person name="Mastronunzio J.E."/>
            <person name="Mullin B.C."/>
            <person name="Niemann J."/>
            <person name="Pujic P."/>
            <person name="Rawnsley T."/>
            <person name="Rouy Z."/>
            <person name="Schenowitz C."/>
            <person name="Sellstedt A."/>
            <person name="Tavares F."/>
            <person name="Tomkins J.P."/>
            <person name="Vallenet D."/>
            <person name="Valverde C."/>
            <person name="Wall L.G."/>
            <person name="Wang Y."/>
            <person name="Medigue C."/>
            <person name="Benson D.R."/>
        </authorList>
    </citation>
    <scope>NUCLEOTIDE SEQUENCE [LARGE SCALE GENOMIC DNA]</scope>
    <source>
        <strain evidence="4">DSM 45986 / CECT 9034 / ACN14a</strain>
    </source>
</reference>
<dbReference type="OrthoDB" id="4124121at2"/>
<comment type="similarity">
    <text evidence="1">Belongs to the NipSnap family.</text>
</comment>
<dbReference type="eggNOG" id="ENOG50305ZK">
    <property type="taxonomic scope" value="Bacteria"/>
</dbReference>
<gene>
    <name evidence="3" type="ordered locus">FRAAL0400</name>
</gene>
<dbReference type="STRING" id="326424.FRAAL0400"/>
<dbReference type="InterPro" id="IPR012577">
    <property type="entry name" value="NIPSNAP"/>
</dbReference>
<evidence type="ECO:0000313" key="3">
    <source>
        <dbReference type="EMBL" id="CAJ59075.1"/>
    </source>
</evidence>
<sequence>MPTEPAVITGADLGAAEQAVRYELATLHFGLAEGGQAAAGVLPWVEGEGARGRLLGCWQTEHGPLGRLFVLRSFDDDGELAAERTRARLSAAPFGAGPGSVVTDLSLASFAPFPYVPPVRPGEFGRVYEIRDYHLRPSGLAPTIEAWRGALPARHVIDPLTVVMYALDGPARIIHIWPFAGLDERVEIRRDLAARGIWPPAGAPEQILDAQSIMAWPTDFSPLH</sequence>
<evidence type="ECO:0000313" key="4">
    <source>
        <dbReference type="Proteomes" id="UP000000657"/>
    </source>
</evidence>
<dbReference type="KEGG" id="fal:FRAAL0400"/>
<dbReference type="RefSeq" id="WP_011601656.1">
    <property type="nucleotide sequence ID" value="NC_008278.1"/>
</dbReference>
<organism evidence="3 4">
    <name type="scientific">Frankia alni (strain DSM 45986 / CECT 9034 / ACN14a)</name>
    <dbReference type="NCBI Taxonomy" id="326424"/>
    <lineage>
        <taxon>Bacteria</taxon>
        <taxon>Bacillati</taxon>
        <taxon>Actinomycetota</taxon>
        <taxon>Actinomycetes</taxon>
        <taxon>Frankiales</taxon>
        <taxon>Frankiaceae</taxon>
        <taxon>Frankia</taxon>
    </lineage>
</organism>
<dbReference type="HOGENOM" id="CLU_085919_1_0_11"/>
<keyword evidence="4" id="KW-1185">Reference proteome</keyword>
<dbReference type="Gene3D" id="3.30.70.100">
    <property type="match status" value="1"/>
</dbReference>
<evidence type="ECO:0000259" key="2">
    <source>
        <dbReference type="Pfam" id="PF07978"/>
    </source>
</evidence>